<evidence type="ECO:0000313" key="3">
    <source>
        <dbReference type="EMBL" id="CAB4634049.1"/>
    </source>
</evidence>
<dbReference type="EMBL" id="CAEZVO010000066">
    <property type="protein sequence ID" value="CAB4634049.1"/>
    <property type="molecule type" value="Genomic_DNA"/>
</dbReference>
<gene>
    <name evidence="3" type="ORF">UFOPK2044_00562</name>
</gene>
<keyword evidence="1" id="KW-0812">Transmembrane</keyword>
<dbReference type="Pfam" id="PF13399">
    <property type="entry name" value="LytR_C"/>
    <property type="match status" value="1"/>
</dbReference>
<protein>
    <submittedName>
        <fullName evidence="3">Unannotated protein</fullName>
    </submittedName>
</protein>
<evidence type="ECO:0000256" key="1">
    <source>
        <dbReference type="SAM" id="Phobius"/>
    </source>
</evidence>
<proteinExistence type="predicted"/>
<dbReference type="InterPro" id="IPR027381">
    <property type="entry name" value="LytR/CpsA/Psr_C"/>
</dbReference>
<feature type="transmembrane region" description="Helical" evidence="1">
    <location>
        <begin position="33"/>
        <end position="54"/>
    </location>
</feature>
<evidence type="ECO:0000259" key="2">
    <source>
        <dbReference type="Pfam" id="PF13399"/>
    </source>
</evidence>
<dbReference type="AlphaFoldDB" id="A0A6J6JDI1"/>
<accession>A0A6J6JDI1</accession>
<keyword evidence="1" id="KW-0472">Membrane</keyword>
<sequence>MPKNFPIDEFDSAISGGGRHRAARTAKDQVREWLRVVVAAAVISVGGYLSLSFIGQSSVFAGYIPSINPSPAASTQALPEVSVLDGGGAELGAAAGQVLRDAGFNVTGASVLVDSDSKPIATADTVVLITDEIFSAEATAIANKIGNPKVMISTQFPGPITVVLGADYVLPAE</sequence>
<name>A0A6J6JDI1_9ZZZZ</name>
<feature type="domain" description="LytR/CpsA/Psr regulator C-terminal" evidence="2">
    <location>
        <begin position="81"/>
        <end position="168"/>
    </location>
</feature>
<reference evidence="3" key="1">
    <citation type="submission" date="2020-05" db="EMBL/GenBank/DDBJ databases">
        <authorList>
            <person name="Chiriac C."/>
            <person name="Salcher M."/>
            <person name="Ghai R."/>
            <person name="Kavagutti S V."/>
        </authorList>
    </citation>
    <scope>NUCLEOTIDE SEQUENCE</scope>
</reference>
<organism evidence="3">
    <name type="scientific">freshwater metagenome</name>
    <dbReference type="NCBI Taxonomy" id="449393"/>
    <lineage>
        <taxon>unclassified sequences</taxon>
        <taxon>metagenomes</taxon>
        <taxon>ecological metagenomes</taxon>
    </lineage>
</organism>
<keyword evidence="1" id="KW-1133">Transmembrane helix</keyword>